<accession>A0A8X8CVC0</accession>
<comment type="caution">
    <text evidence="2">The sequence shown here is derived from an EMBL/GenBank/DDBJ whole genome shotgun (WGS) entry which is preliminary data.</text>
</comment>
<feature type="transmembrane region" description="Helical" evidence="1">
    <location>
        <begin position="308"/>
        <end position="330"/>
    </location>
</feature>
<name>A0A8X8CVC0_POPTO</name>
<gene>
    <name evidence="2" type="ORF">POTOM_028889</name>
</gene>
<keyword evidence="1" id="KW-0472">Membrane</keyword>
<dbReference type="OrthoDB" id="9984778at2759"/>
<feature type="transmembrane region" description="Helical" evidence="1">
    <location>
        <begin position="20"/>
        <end position="43"/>
    </location>
</feature>
<organism evidence="2 3">
    <name type="scientific">Populus tomentosa</name>
    <name type="common">Chinese white poplar</name>
    <dbReference type="NCBI Taxonomy" id="118781"/>
    <lineage>
        <taxon>Eukaryota</taxon>
        <taxon>Viridiplantae</taxon>
        <taxon>Streptophyta</taxon>
        <taxon>Embryophyta</taxon>
        <taxon>Tracheophyta</taxon>
        <taxon>Spermatophyta</taxon>
        <taxon>Magnoliopsida</taxon>
        <taxon>eudicotyledons</taxon>
        <taxon>Gunneridae</taxon>
        <taxon>Pentapetalae</taxon>
        <taxon>rosids</taxon>
        <taxon>fabids</taxon>
        <taxon>Malpighiales</taxon>
        <taxon>Salicaceae</taxon>
        <taxon>Saliceae</taxon>
        <taxon>Populus</taxon>
    </lineage>
</organism>
<evidence type="ECO:0000256" key="1">
    <source>
        <dbReference type="SAM" id="Phobius"/>
    </source>
</evidence>
<proteinExistence type="predicted"/>
<evidence type="ECO:0000313" key="2">
    <source>
        <dbReference type="EMBL" id="KAG6767677.1"/>
    </source>
</evidence>
<dbReference type="EMBL" id="JAAWWB010000014">
    <property type="protein sequence ID" value="KAG6767677.1"/>
    <property type="molecule type" value="Genomic_DNA"/>
</dbReference>
<sequence>MIFGYFDMVNLEGFLWRRGLGSVGWIFWLWFVLLGLLQAVVGLRPLRERAQSWSDEWLFIRKDENDLGPFSMWNITGTYRGSWKFLDSANSTSMLPDFRKSNGDSVIELVSTPTKINGVHYVQGVIIFHDVLDNKHNVDGAQIRVEGVYIWPFRQLRMVANSGKEGEFIQEEDYMLSNPYHLVTLPTRLAFITRLTVLFGLRRNWFISLNSSILFINYGVRVGIHACVGVGYRILFGTWPIYEMEKHCNIEIAAQITRLPSVQSDGDRDRFHIEGLMESPAADDEGDCFSPLLLNATSVNIEVYYNKAVNYTLMVTFVSFICLIPSSSFADSANGT</sequence>
<reference evidence="2" key="1">
    <citation type="journal article" date="2020" name="bioRxiv">
        <title>Hybrid origin of Populus tomentosa Carr. identified through genome sequencing and phylogenomic analysis.</title>
        <authorList>
            <person name="An X."/>
            <person name="Gao K."/>
            <person name="Chen Z."/>
            <person name="Li J."/>
            <person name="Yang X."/>
            <person name="Yang X."/>
            <person name="Zhou J."/>
            <person name="Guo T."/>
            <person name="Zhao T."/>
            <person name="Huang S."/>
            <person name="Miao D."/>
            <person name="Khan W.U."/>
            <person name="Rao P."/>
            <person name="Ye M."/>
            <person name="Lei B."/>
            <person name="Liao W."/>
            <person name="Wang J."/>
            <person name="Ji L."/>
            <person name="Li Y."/>
            <person name="Guo B."/>
            <person name="Mustafa N.S."/>
            <person name="Li S."/>
            <person name="Yun Q."/>
            <person name="Keller S.R."/>
            <person name="Mao J."/>
            <person name="Zhang R."/>
            <person name="Strauss S.H."/>
        </authorList>
    </citation>
    <scope>NUCLEOTIDE SEQUENCE</scope>
    <source>
        <strain evidence="2">GM15</strain>
        <tissue evidence="2">Leaf</tissue>
    </source>
</reference>
<evidence type="ECO:0000313" key="3">
    <source>
        <dbReference type="Proteomes" id="UP000886885"/>
    </source>
</evidence>
<dbReference type="Proteomes" id="UP000886885">
    <property type="component" value="Chromosome 7D"/>
</dbReference>
<keyword evidence="1" id="KW-1133">Transmembrane helix</keyword>
<dbReference type="AlphaFoldDB" id="A0A8X8CVC0"/>
<keyword evidence="3" id="KW-1185">Reference proteome</keyword>
<protein>
    <submittedName>
        <fullName evidence="2">Uncharacterized protein</fullName>
    </submittedName>
</protein>
<keyword evidence="1" id="KW-0812">Transmembrane</keyword>